<evidence type="ECO:0000256" key="1">
    <source>
        <dbReference type="SAM" id="MobiDB-lite"/>
    </source>
</evidence>
<reference evidence="2" key="2">
    <citation type="submission" date="2020-09" db="EMBL/GenBank/DDBJ databases">
        <authorList>
            <person name="Sun Q."/>
            <person name="Ohkuma M."/>
        </authorList>
    </citation>
    <scope>NUCLEOTIDE SEQUENCE</scope>
    <source>
        <strain evidence="2">JCM 4790</strain>
    </source>
</reference>
<evidence type="ECO:0000313" key="3">
    <source>
        <dbReference type="Proteomes" id="UP000619244"/>
    </source>
</evidence>
<dbReference type="RefSeq" id="WP_190193355.1">
    <property type="nucleotide sequence ID" value="NZ_BMVU01000037.1"/>
</dbReference>
<dbReference type="Proteomes" id="UP000619244">
    <property type="component" value="Unassembled WGS sequence"/>
</dbReference>
<dbReference type="EMBL" id="BMVU01000037">
    <property type="protein sequence ID" value="GGX97254.1"/>
    <property type="molecule type" value="Genomic_DNA"/>
</dbReference>
<keyword evidence="3" id="KW-1185">Reference proteome</keyword>
<feature type="region of interest" description="Disordered" evidence="1">
    <location>
        <begin position="1"/>
        <end position="126"/>
    </location>
</feature>
<accession>A0A918U6C2</accession>
<gene>
    <name evidence="2" type="ORF">GCM10010358_58840</name>
</gene>
<reference evidence="2" key="1">
    <citation type="journal article" date="2014" name="Int. J. Syst. Evol. Microbiol.">
        <title>Complete genome sequence of Corynebacterium casei LMG S-19264T (=DSM 44701T), isolated from a smear-ripened cheese.</title>
        <authorList>
            <consortium name="US DOE Joint Genome Institute (JGI-PGF)"/>
            <person name="Walter F."/>
            <person name="Albersmeier A."/>
            <person name="Kalinowski J."/>
            <person name="Ruckert C."/>
        </authorList>
    </citation>
    <scope>NUCLEOTIDE SEQUENCE</scope>
    <source>
        <strain evidence="2">JCM 4790</strain>
    </source>
</reference>
<comment type="caution">
    <text evidence="2">The sequence shown here is derived from an EMBL/GenBank/DDBJ whole genome shotgun (WGS) entry which is preliminary data.</text>
</comment>
<evidence type="ECO:0000313" key="2">
    <source>
        <dbReference type="EMBL" id="GGX97254.1"/>
    </source>
</evidence>
<protein>
    <submittedName>
        <fullName evidence="2">Uncharacterized protein</fullName>
    </submittedName>
</protein>
<name>A0A918U6C2_9ACTN</name>
<dbReference type="AlphaFoldDB" id="A0A918U6C2"/>
<proteinExistence type="predicted"/>
<feature type="compositionally biased region" description="Basic and acidic residues" evidence="1">
    <location>
        <begin position="32"/>
        <end position="60"/>
    </location>
</feature>
<sequence length="146" mass="15096">MTPGDKPGEEHLPPAGEATSEGALGRTGGAPDLRDRGAPEPLRPEQPGRRALEPILRADRAVMPGTQPGEAAPRCRADHSWNGGSSPISVTGAMGRRAGPRPAQGIGYRRVTPGRQHEDTGRAGVPEPVAALDVRVLGPIAEADAV</sequence>
<organism evidence="2 3">
    <name type="scientific">Streptomyces minutiscleroticus</name>
    <dbReference type="NCBI Taxonomy" id="68238"/>
    <lineage>
        <taxon>Bacteria</taxon>
        <taxon>Bacillati</taxon>
        <taxon>Actinomycetota</taxon>
        <taxon>Actinomycetes</taxon>
        <taxon>Kitasatosporales</taxon>
        <taxon>Streptomycetaceae</taxon>
        <taxon>Streptomyces</taxon>
    </lineage>
</organism>
<feature type="compositionally biased region" description="Basic and acidic residues" evidence="1">
    <location>
        <begin position="1"/>
        <end position="12"/>
    </location>
</feature>